<name>A0A7R6PG98_9BACT</name>
<dbReference type="InterPro" id="IPR016161">
    <property type="entry name" value="Ald_DH/histidinol_DH"/>
</dbReference>
<dbReference type="Proteomes" id="UP000595564">
    <property type="component" value="Chromosome"/>
</dbReference>
<accession>A0A7R6PG98</accession>
<dbReference type="AlphaFoldDB" id="A0A7R6PG98"/>
<keyword evidence="4" id="KW-1185">Reference proteome</keyword>
<sequence length="535" mass="58166">MINFLEIVMLDSIFEKAEIAGSILEEYSQEEIDRVVEQIAKDGEANALRLGELAHNETGYGKPEDKKIKNILATKLLWDSIKNEKTVGIIKEDPVNKIIEVAAPVGIVAAVIPSTNPTSTTLYKAIISLKGRNPIIFSPHPAAKGCIKETVDLIRNSLKKVGAPEDAVQILENPTIELTKQMMSHPKTGVILATGGLGLVKAAYSSGKPAYGVGPGNVPVFIERTADVEKAVKDVIAGKTFDNGTVCASEQAIIADKPVAKQVVEELLKNNAYILKGDEMDKVAKVVVTEKFSANPKIVGKPATYIAQLAGVNVPDKTVALVAPLDGVGKEYPLSVEKLSPVLALYIEDGWEAACKRCIQLLKFGGLGHSLGIHTRNKEVLKQFALKKPASRIIVNSPTTHGAVGYSTNLMPSMTLGCGTLGNNITSENITAKHMINVKRVAFETNPVNKGRFSPSDFYFKDVKASTIESIIESKLGEIDKPVEKDYKDEVYDFVCEEDVKKAVRENRKILINDKTMITPLALDEGRKHNIFKKV</sequence>
<dbReference type="EMBL" id="AP017470">
    <property type="protein sequence ID" value="BBB33198.1"/>
    <property type="molecule type" value="Genomic_DNA"/>
</dbReference>
<feature type="domain" description="Aldehyde dehydrogenase" evidence="2">
    <location>
        <begin position="11"/>
        <end position="284"/>
    </location>
</feature>
<evidence type="ECO:0000313" key="3">
    <source>
        <dbReference type="EMBL" id="BBB33198.1"/>
    </source>
</evidence>
<dbReference type="PANTHER" id="PTHR11699">
    <property type="entry name" value="ALDEHYDE DEHYDROGENASE-RELATED"/>
    <property type="match status" value="1"/>
</dbReference>
<evidence type="ECO:0000256" key="1">
    <source>
        <dbReference type="ARBA" id="ARBA00023002"/>
    </source>
</evidence>
<dbReference type="Gene3D" id="3.40.605.10">
    <property type="entry name" value="Aldehyde Dehydrogenase, Chain A, domain 1"/>
    <property type="match status" value="1"/>
</dbReference>
<dbReference type="Gene3D" id="3.40.309.10">
    <property type="entry name" value="Aldehyde Dehydrogenase, Chain A, domain 2"/>
    <property type="match status" value="1"/>
</dbReference>
<evidence type="ECO:0000259" key="2">
    <source>
        <dbReference type="Pfam" id="PF00171"/>
    </source>
</evidence>
<dbReference type="SUPFAM" id="SSF53720">
    <property type="entry name" value="ALDH-like"/>
    <property type="match status" value="1"/>
</dbReference>
<keyword evidence="1" id="KW-0560">Oxidoreductase</keyword>
<organism evidence="3 4">
    <name type="scientific">Thermotomaculum hydrothermale</name>
    <dbReference type="NCBI Taxonomy" id="981385"/>
    <lineage>
        <taxon>Bacteria</taxon>
        <taxon>Pseudomonadati</taxon>
        <taxon>Acidobacteriota</taxon>
        <taxon>Holophagae</taxon>
        <taxon>Thermotomaculales</taxon>
        <taxon>Thermotomaculaceae</taxon>
        <taxon>Thermotomaculum</taxon>
    </lineage>
</organism>
<proteinExistence type="predicted"/>
<gene>
    <name evidence="3" type="ORF">TTHT_1726</name>
</gene>
<dbReference type="Pfam" id="PF00171">
    <property type="entry name" value="Aldedh"/>
    <property type="match status" value="1"/>
</dbReference>
<dbReference type="KEGG" id="thyd:TTHT_1726"/>
<dbReference type="InterPro" id="IPR016163">
    <property type="entry name" value="Ald_DH_C"/>
</dbReference>
<protein>
    <submittedName>
        <fullName evidence="3">Acetaldehyde dehydrogenase / alcohol dehydrogenase</fullName>
    </submittedName>
</protein>
<evidence type="ECO:0000313" key="4">
    <source>
        <dbReference type="Proteomes" id="UP000595564"/>
    </source>
</evidence>
<dbReference type="CDD" id="cd07122">
    <property type="entry name" value="ALDH_F20_ACDH"/>
    <property type="match status" value="1"/>
</dbReference>
<dbReference type="InterPro" id="IPR016162">
    <property type="entry name" value="Ald_DH_N"/>
</dbReference>
<dbReference type="InterPro" id="IPR015590">
    <property type="entry name" value="Aldehyde_DH_dom"/>
</dbReference>
<reference evidence="3 4" key="1">
    <citation type="journal article" date="2012" name="Extremophiles">
        <title>Thermotomaculum hydrothermale gen. nov., sp. nov., a novel heterotrophic thermophile within the phylum Acidobacteria from a deep-sea hydrothermal vent chimney in the Southern Okinawa Trough.</title>
        <authorList>
            <person name="Izumi H."/>
            <person name="Nunoura T."/>
            <person name="Miyazaki M."/>
            <person name="Mino S."/>
            <person name="Toki T."/>
            <person name="Takai K."/>
            <person name="Sako Y."/>
            <person name="Sawabe T."/>
            <person name="Nakagawa S."/>
        </authorList>
    </citation>
    <scope>NUCLEOTIDE SEQUENCE [LARGE SCALE GENOMIC DNA]</scope>
    <source>
        <strain evidence="3 4">AC55</strain>
    </source>
</reference>
<dbReference type="GO" id="GO:0016620">
    <property type="term" value="F:oxidoreductase activity, acting on the aldehyde or oxo group of donors, NAD or NADP as acceptor"/>
    <property type="evidence" value="ECO:0007669"/>
    <property type="project" value="InterPro"/>
</dbReference>